<dbReference type="HOGENOM" id="CLU_024631_0_0_6"/>
<keyword evidence="3" id="KW-1185">Reference proteome</keyword>
<dbReference type="InterPro" id="IPR027417">
    <property type="entry name" value="P-loop_NTPase"/>
</dbReference>
<evidence type="ECO:0000313" key="2">
    <source>
        <dbReference type="EMBL" id="CCK76819.1"/>
    </source>
</evidence>
<sequence>MIFEELIIHNFGIYKGRHQIDLSPKSEKKPIILFGGLNGGGKTTFLDALQLTLYGKFAQCSNRGTLSYHDYLRETINRHIKETEGTSLELKFSTYIDGEKNTYQVKRFWRSAGKTIKEQMEVIHNDVLDTVMTEQWYEYVNEFIPLSISGLFFFDGEKIEALADPEGSANLIKTGITSLLGLDIVDKLGTDLSALSRVGLSKDKKKGINSKDAKTKDTAADIEAQEELFSKLIEDRENLLQKIGNTATQIDSLSSTIKQIKSQYRQAGGDLFDQRESLDANLEKNQSALTLKENELRNLAEGIAPLSLVEDLLGQTRLQAENEVEGQETKLLLDKLKQRDDALLAQLKSSKLDASAFKLVKSQLEKDINAREAQIPEDFYLGISPDKFYDLNEAAFNKVRKSSKKLCKDASEIQEKHLNIERQIASIPEGEILKSLQNQLAEHEQEIVQEKAKNSIFTDQLKQTSSQVERSELRLTNLRLSNNQNKFDEEFFNRINSNIGSVQSILTKFHHAMVNKHIKHLESLIFESFISLVRKTDLIKEITIEPETYKLTLLDQQYKAIQPNRLSAGERQILAISILWGLAKASGRPLPAIIDTPLGRLDSKHRQQLVDNYFPNASHQVILLSTDQEIDKTYRDNLKKYIGREYHIQYNEDLQTSTITEGYF</sequence>
<dbReference type="GO" id="GO:0016887">
    <property type="term" value="F:ATP hydrolysis activity"/>
    <property type="evidence" value="ECO:0007669"/>
    <property type="project" value="InterPro"/>
</dbReference>
<gene>
    <name evidence="2" type="ORF">OLEAN_C26430</name>
</gene>
<dbReference type="STRING" id="698738.OLEAN_C26430"/>
<name>R4YUL8_OLEAN</name>
<dbReference type="AlphaFoldDB" id="R4YUL8"/>
<evidence type="ECO:0000313" key="3">
    <source>
        <dbReference type="Proteomes" id="UP000032749"/>
    </source>
</evidence>
<dbReference type="EMBL" id="FO203512">
    <property type="protein sequence ID" value="CCK76819.1"/>
    <property type="molecule type" value="Genomic_DNA"/>
</dbReference>
<feature type="coiled-coil region" evidence="1">
    <location>
        <begin position="433"/>
        <end position="460"/>
    </location>
</feature>
<dbReference type="PANTHER" id="PTHR32114:SF2">
    <property type="entry name" value="ABC TRANSPORTER ABCH.3"/>
    <property type="match status" value="1"/>
</dbReference>
<dbReference type="Gene3D" id="3.40.50.300">
    <property type="entry name" value="P-loop containing nucleotide triphosphate hydrolases"/>
    <property type="match status" value="2"/>
</dbReference>
<dbReference type="PATRIC" id="fig|698738.3.peg.2742"/>
<dbReference type="GO" id="GO:0006302">
    <property type="term" value="P:double-strand break repair"/>
    <property type="evidence" value="ECO:0007669"/>
    <property type="project" value="InterPro"/>
</dbReference>
<dbReference type="Proteomes" id="UP000032749">
    <property type="component" value="Chromosome"/>
</dbReference>
<dbReference type="InterPro" id="IPR017599">
    <property type="entry name" value="DNA_S_DndD"/>
</dbReference>
<keyword evidence="1" id="KW-0175">Coiled coil</keyword>
<evidence type="ECO:0000256" key="1">
    <source>
        <dbReference type="SAM" id="Coils"/>
    </source>
</evidence>
<accession>R4YUL8</accession>
<dbReference type="NCBIfam" id="TIGR03185">
    <property type="entry name" value="DNA_S_dndD"/>
    <property type="match status" value="1"/>
</dbReference>
<dbReference type="PANTHER" id="PTHR32114">
    <property type="entry name" value="ABC TRANSPORTER ABCH.3"/>
    <property type="match status" value="1"/>
</dbReference>
<reference evidence="2 3" key="1">
    <citation type="journal article" date="2013" name="Nat. Commun.">
        <title>Genome sequence and functional genomic analysis of the oil-degrading bacterium Oleispira antarctica.</title>
        <authorList>
            <person name="Kube M."/>
            <person name="Chernikova T.N."/>
            <person name="Al-Ramahi Y."/>
            <person name="Beloqui A."/>
            <person name="Lopez-Cortez N."/>
            <person name="Guazzaroni M.E."/>
            <person name="Heipieper H.J."/>
            <person name="Klages S."/>
            <person name="Kotsyurbenko O.R."/>
            <person name="Langer I."/>
            <person name="Nechitaylo T.Y."/>
            <person name="Lunsdorf H."/>
            <person name="Fernandez M."/>
            <person name="Juarez S."/>
            <person name="Ciordia S."/>
            <person name="Singer A."/>
            <person name="Kagan O."/>
            <person name="Egorova O."/>
            <person name="Petit P.A."/>
            <person name="Stogios P."/>
            <person name="Kim Y."/>
            <person name="Tchigvintsev A."/>
            <person name="Flick R."/>
            <person name="Denaro R."/>
            <person name="Genovese M."/>
            <person name="Albar J.P."/>
            <person name="Reva O.N."/>
            <person name="Martinez-Gomariz M."/>
            <person name="Tran H."/>
            <person name="Ferrer M."/>
            <person name="Savchenko A."/>
            <person name="Yakunin A.F."/>
            <person name="Yakimov M.M."/>
            <person name="Golyshina O.V."/>
            <person name="Reinhardt R."/>
            <person name="Golyshin P.N."/>
        </authorList>
    </citation>
    <scope>NUCLEOTIDE SEQUENCE [LARGE SCALE GENOMIC DNA]</scope>
</reference>
<protein>
    <submittedName>
        <fullName evidence="2">Probable ATPase involved in DNA repair</fullName>
    </submittedName>
</protein>
<dbReference type="OrthoDB" id="9795626at2"/>
<dbReference type="SUPFAM" id="SSF52540">
    <property type="entry name" value="P-loop containing nucleoside triphosphate hydrolases"/>
    <property type="match status" value="1"/>
</dbReference>
<dbReference type="KEGG" id="oai:OLEAN_C26430"/>
<organism evidence="2 3">
    <name type="scientific">Oleispira antarctica RB-8</name>
    <dbReference type="NCBI Taxonomy" id="698738"/>
    <lineage>
        <taxon>Bacteria</taxon>
        <taxon>Pseudomonadati</taxon>
        <taxon>Pseudomonadota</taxon>
        <taxon>Gammaproteobacteria</taxon>
        <taxon>Oceanospirillales</taxon>
        <taxon>Oceanospirillaceae</taxon>
        <taxon>Oleispira</taxon>
    </lineage>
</organism>
<proteinExistence type="predicted"/>